<dbReference type="AlphaFoldDB" id="A0A0M2H131"/>
<dbReference type="EC" id="1.1.1.90" evidence="9"/>
<gene>
    <name evidence="9" type="primary">xylB_2</name>
    <name evidence="9" type="ORF">RS81_01713</name>
</gene>
<dbReference type="CDD" id="cd08278">
    <property type="entry name" value="benzyl_alcohol_DH"/>
    <property type="match status" value="1"/>
</dbReference>
<dbReference type="GO" id="GO:0008270">
    <property type="term" value="F:zinc ion binding"/>
    <property type="evidence" value="ECO:0007669"/>
    <property type="project" value="InterPro"/>
</dbReference>
<dbReference type="Gene3D" id="3.40.50.720">
    <property type="entry name" value="NAD(P)-binding Rossmann-like Domain"/>
    <property type="match status" value="1"/>
</dbReference>
<dbReference type="SUPFAM" id="SSF51971">
    <property type="entry name" value="Nucleotide-binding domain"/>
    <property type="match status" value="1"/>
</dbReference>
<dbReference type="Gene3D" id="3.90.180.10">
    <property type="entry name" value="Medium-chain alcohol dehydrogenases, catalytic domain"/>
    <property type="match status" value="1"/>
</dbReference>
<evidence type="ECO:0000256" key="6">
    <source>
        <dbReference type="RuleBase" id="RU361277"/>
    </source>
</evidence>
<dbReference type="SMART" id="SM00829">
    <property type="entry name" value="PKS_ER"/>
    <property type="match status" value="1"/>
</dbReference>
<dbReference type="InterPro" id="IPR025568">
    <property type="entry name" value="DUF4334"/>
</dbReference>
<dbReference type="PANTHER" id="PTHR43350:SF21">
    <property type="entry name" value="S-NITROSOMYCOTHIOL REDUCTASE MSCR"/>
    <property type="match status" value="1"/>
</dbReference>
<dbReference type="InterPro" id="IPR013149">
    <property type="entry name" value="ADH-like_C"/>
</dbReference>
<evidence type="ECO:0000256" key="4">
    <source>
        <dbReference type="ARBA" id="ARBA00022833"/>
    </source>
</evidence>
<evidence type="ECO:0000313" key="9">
    <source>
        <dbReference type="EMBL" id="KJL40123.1"/>
    </source>
</evidence>
<dbReference type="PATRIC" id="fig|92835.4.peg.1732"/>
<dbReference type="Gene3D" id="2.40.128.580">
    <property type="entry name" value="GXWXG domain"/>
    <property type="match status" value="1"/>
</dbReference>
<sequence length="537" mass="55535">MGADVAAIVRGRGGAPVLESVSVSPPRAGEVLVRVLASGVCHTDLVAIDGGIGYPFPAVFGHEGAGIVEAVGEGVTRVHPGDRVVLSFASCGTCAACRSGHPAYCELFGSLNHSPETGAMAVEATGEALNAGFMRQSSWATRVLAHESNTVPIPADVPATVAAPLGCGVLTGAATVLNVLSPTAGDDLVVIGAGAVGLSAVMAARASGCRSIIVSDPLPARRDLALDLGATAAVGPDGLAEAIAAGGPVRHVIDTVGTQETTDAALAALAPRGTVATVALRPGSNRVSIAQGRLLWGRTITGVIEGDAVVQRDIPRLVDLWHAGLLPVERIVTAYGLDEIERAVDDTRAGRAVKAVLVTPEAASEATRRAADTASAPVADRPTDAGEPVGLLFTLRARTLDDAGLARLWRSLPPVEPAELRGLWRGWAVTTGHRAERMLARSGWYGKRFHSDSEVDPIVVRTGDGELVADETFSHGGASLWRIERDGVLTVAMVYDALPIVDSFTRITPDAVLGVMGGKNTADEGREFYFVLERDAD</sequence>
<evidence type="ECO:0000256" key="1">
    <source>
        <dbReference type="ARBA" id="ARBA00001947"/>
    </source>
</evidence>
<dbReference type="GO" id="GO:0018456">
    <property type="term" value="F:aryl-alcohol dehydrogenase (NAD+) activity"/>
    <property type="evidence" value="ECO:0007669"/>
    <property type="project" value="UniProtKB-EC"/>
</dbReference>
<dbReference type="STRING" id="92835.RS81_01713"/>
<dbReference type="Proteomes" id="UP000033956">
    <property type="component" value="Unassembled WGS sequence"/>
</dbReference>
<accession>A0A0M2H131</accession>
<dbReference type="InterPro" id="IPR002328">
    <property type="entry name" value="ADH_Zn_CS"/>
</dbReference>
<dbReference type="InterPro" id="IPR020843">
    <property type="entry name" value="ER"/>
</dbReference>
<dbReference type="PANTHER" id="PTHR43350">
    <property type="entry name" value="NAD-DEPENDENT ALCOHOL DEHYDROGENASE"/>
    <property type="match status" value="1"/>
</dbReference>
<evidence type="ECO:0000256" key="7">
    <source>
        <dbReference type="SAM" id="MobiDB-lite"/>
    </source>
</evidence>
<evidence type="ECO:0000256" key="2">
    <source>
        <dbReference type="ARBA" id="ARBA00008072"/>
    </source>
</evidence>
<evidence type="ECO:0000259" key="8">
    <source>
        <dbReference type="SMART" id="SM00829"/>
    </source>
</evidence>
<dbReference type="RefSeq" id="WP_084613511.1">
    <property type="nucleotide sequence ID" value="NZ_BAAAUP010000003.1"/>
</dbReference>
<dbReference type="EMBL" id="JYIZ01000047">
    <property type="protein sequence ID" value="KJL40123.1"/>
    <property type="molecule type" value="Genomic_DNA"/>
</dbReference>
<dbReference type="InterPro" id="IPR025951">
    <property type="entry name" value="GXWXG_dom"/>
</dbReference>
<keyword evidence="4 6" id="KW-0862">Zinc</keyword>
<keyword evidence="10" id="KW-1185">Reference proteome</keyword>
<evidence type="ECO:0000313" key="10">
    <source>
        <dbReference type="Proteomes" id="UP000033956"/>
    </source>
</evidence>
<name>A0A0M2H131_9MICO</name>
<organism evidence="9 10">
    <name type="scientific">Microbacterium terrae</name>
    <dbReference type="NCBI Taxonomy" id="69369"/>
    <lineage>
        <taxon>Bacteria</taxon>
        <taxon>Bacillati</taxon>
        <taxon>Actinomycetota</taxon>
        <taxon>Actinomycetes</taxon>
        <taxon>Micrococcales</taxon>
        <taxon>Microbacteriaceae</taxon>
        <taxon>Microbacterium</taxon>
    </lineage>
</organism>
<dbReference type="Pfam" id="PF14231">
    <property type="entry name" value="GXWXG"/>
    <property type="match status" value="1"/>
</dbReference>
<dbReference type="Pfam" id="PF08240">
    <property type="entry name" value="ADH_N"/>
    <property type="match status" value="1"/>
</dbReference>
<evidence type="ECO:0000256" key="5">
    <source>
        <dbReference type="ARBA" id="ARBA00023002"/>
    </source>
</evidence>
<comment type="similarity">
    <text evidence="2 6">Belongs to the zinc-containing alcohol dehydrogenase family.</text>
</comment>
<dbReference type="InterPro" id="IPR013154">
    <property type="entry name" value="ADH-like_N"/>
</dbReference>
<feature type="domain" description="Enoyl reductase (ER)" evidence="8">
    <location>
        <begin position="11"/>
        <end position="357"/>
    </location>
</feature>
<dbReference type="PROSITE" id="PS00059">
    <property type="entry name" value="ADH_ZINC"/>
    <property type="match status" value="1"/>
</dbReference>
<dbReference type="InterPro" id="IPR036291">
    <property type="entry name" value="NAD(P)-bd_dom_sf"/>
</dbReference>
<dbReference type="Pfam" id="PF00107">
    <property type="entry name" value="ADH_zinc_N"/>
    <property type="match status" value="1"/>
</dbReference>
<dbReference type="OrthoDB" id="334894at2"/>
<keyword evidence="5 9" id="KW-0560">Oxidoreductase</keyword>
<feature type="region of interest" description="Disordered" evidence="7">
    <location>
        <begin position="364"/>
        <end position="383"/>
    </location>
</feature>
<dbReference type="InterPro" id="IPR011032">
    <property type="entry name" value="GroES-like_sf"/>
</dbReference>
<dbReference type="SUPFAM" id="SSF51735">
    <property type="entry name" value="NAD(P)-binding Rossmann-fold domains"/>
    <property type="match status" value="1"/>
</dbReference>
<dbReference type="Pfam" id="PF14232">
    <property type="entry name" value="DUF4334"/>
    <property type="match status" value="1"/>
</dbReference>
<reference evidence="9 10" key="1">
    <citation type="submission" date="2015-02" db="EMBL/GenBank/DDBJ databases">
        <title>Draft genome sequences of ten Microbacterium spp. with emphasis on heavy metal contaminated environments.</title>
        <authorList>
            <person name="Corretto E."/>
        </authorList>
    </citation>
    <scope>NUCLEOTIDE SEQUENCE [LARGE SCALE GENOMIC DNA]</scope>
    <source>
        <strain evidence="9 10">DSM 12510</strain>
    </source>
</reference>
<comment type="caution">
    <text evidence="9">The sequence shown here is derived from an EMBL/GenBank/DDBJ whole genome shotgun (WGS) entry which is preliminary data.</text>
</comment>
<dbReference type="SUPFAM" id="SSF50129">
    <property type="entry name" value="GroES-like"/>
    <property type="match status" value="1"/>
</dbReference>
<comment type="cofactor">
    <cofactor evidence="1 6">
        <name>Zn(2+)</name>
        <dbReference type="ChEBI" id="CHEBI:29105"/>
    </cofactor>
</comment>
<keyword evidence="3 6" id="KW-0479">Metal-binding</keyword>
<protein>
    <submittedName>
        <fullName evidence="9">Aryl-alcohol dehydrogenase</fullName>
        <ecNumber evidence="9">1.1.1.90</ecNumber>
    </submittedName>
</protein>
<proteinExistence type="inferred from homology"/>
<evidence type="ECO:0000256" key="3">
    <source>
        <dbReference type="ARBA" id="ARBA00022723"/>
    </source>
</evidence>